<dbReference type="Pfam" id="PF13649">
    <property type="entry name" value="Methyltransf_25"/>
    <property type="match status" value="1"/>
</dbReference>
<dbReference type="InterPro" id="IPR026170">
    <property type="entry name" value="FAM173A/B"/>
</dbReference>
<proteinExistence type="predicted"/>
<organism evidence="6">
    <name type="scientific">marine metagenome</name>
    <dbReference type="NCBI Taxonomy" id="408172"/>
    <lineage>
        <taxon>unclassified sequences</taxon>
        <taxon>metagenomes</taxon>
        <taxon>ecological metagenomes</taxon>
    </lineage>
</organism>
<name>A0A381RVP7_9ZZZZ</name>
<keyword evidence="2" id="KW-0808">Transferase</keyword>
<keyword evidence="4" id="KW-0472">Membrane</keyword>
<dbReference type="PANTHER" id="PTHR13610">
    <property type="entry name" value="METHYLTRANSFERASE DOMAIN-CONTAINING PROTEIN"/>
    <property type="match status" value="1"/>
</dbReference>
<dbReference type="InterPro" id="IPR041698">
    <property type="entry name" value="Methyltransf_25"/>
</dbReference>
<evidence type="ECO:0000313" key="6">
    <source>
        <dbReference type="EMBL" id="SUZ94047.1"/>
    </source>
</evidence>
<dbReference type="CDD" id="cd02440">
    <property type="entry name" value="AdoMet_MTases"/>
    <property type="match status" value="1"/>
</dbReference>
<evidence type="ECO:0000256" key="2">
    <source>
        <dbReference type="ARBA" id="ARBA00022679"/>
    </source>
</evidence>
<keyword evidence="4" id="KW-0812">Transmembrane</keyword>
<dbReference type="GO" id="GO:0032259">
    <property type="term" value="P:methylation"/>
    <property type="evidence" value="ECO:0007669"/>
    <property type="project" value="UniProtKB-KW"/>
</dbReference>
<keyword evidence="4" id="KW-1133">Transmembrane helix</keyword>
<dbReference type="AlphaFoldDB" id="A0A381RVP7"/>
<evidence type="ECO:0000256" key="4">
    <source>
        <dbReference type="SAM" id="Phobius"/>
    </source>
</evidence>
<dbReference type="Gene3D" id="3.40.50.150">
    <property type="entry name" value="Vaccinia Virus protein VP39"/>
    <property type="match status" value="1"/>
</dbReference>
<accession>A0A381RVP7</accession>
<reference evidence="6" key="1">
    <citation type="submission" date="2018-05" db="EMBL/GenBank/DDBJ databases">
        <authorList>
            <person name="Lanie J.A."/>
            <person name="Ng W.-L."/>
            <person name="Kazmierczak K.M."/>
            <person name="Andrzejewski T.M."/>
            <person name="Davidsen T.M."/>
            <person name="Wayne K.J."/>
            <person name="Tettelin H."/>
            <person name="Glass J.I."/>
            <person name="Rusch D."/>
            <person name="Podicherti R."/>
            <person name="Tsui H.-C.T."/>
            <person name="Winkler M.E."/>
        </authorList>
    </citation>
    <scope>NUCLEOTIDE SEQUENCE</scope>
</reference>
<dbReference type="GO" id="GO:0016279">
    <property type="term" value="F:protein-lysine N-methyltransferase activity"/>
    <property type="evidence" value="ECO:0007669"/>
    <property type="project" value="InterPro"/>
</dbReference>
<dbReference type="PANTHER" id="PTHR13610:SF11">
    <property type="entry name" value="METHYLTRANSFERASE DOMAIN-CONTAINING PROTEIN"/>
    <property type="match status" value="1"/>
</dbReference>
<feature type="domain" description="Methyltransferase" evidence="5">
    <location>
        <begin position="63"/>
        <end position="129"/>
    </location>
</feature>
<dbReference type="SUPFAM" id="SSF53335">
    <property type="entry name" value="S-adenosyl-L-methionine-dependent methyltransferases"/>
    <property type="match status" value="1"/>
</dbReference>
<feature type="transmembrane region" description="Helical" evidence="4">
    <location>
        <begin position="7"/>
        <end position="24"/>
    </location>
</feature>
<evidence type="ECO:0000259" key="5">
    <source>
        <dbReference type="Pfam" id="PF13649"/>
    </source>
</evidence>
<keyword evidence="1" id="KW-0489">Methyltransferase</keyword>
<keyword evidence="3" id="KW-0949">S-adenosyl-L-methionine</keyword>
<protein>
    <recommendedName>
        <fullName evidence="5">Methyltransferase domain-containing protein</fullName>
    </recommendedName>
</protein>
<gene>
    <name evidence="6" type="ORF">METZ01_LOCUS46901</name>
</gene>
<dbReference type="InterPro" id="IPR029063">
    <property type="entry name" value="SAM-dependent_MTases_sf"/>
</dbReference>
<evidence type="ECO:0000256" key="3">
    <source>
        <dbReference type="ARBA" id="ARBA00022691"/>
    </source>
</evidence>
<sequence>MISIRHIGPVVYAIIIGIFILSGSPNQLESQPREPDLAPYIPTPQEVVDRMLELAEVTTTDVVYDLGSGDGRIPITAAKRYGARGVGIDFDPQRIAESNANARLEGVTDRVEFILGDALQADVSEATVVTLYLLSSSNIKLRPILTRQLSAGTRIVSHAFDMGDWLADRIEIFKDYRGNPRTLYLWQFDGQPRN</sequence>
<evidence type="ECO:0000256" key="1">
    <source>
        <dbReference type="ARBA" id="ARBA00022603"/>
    </source>
</evidence>
<dbReference type="EMBL" id="UINC01002199">
    <property type="protein sequence ID" value="SUZ94047.1"/>
    <property type="molecule type" value="Genomic_DNA"/>
</dbReference>